<dbReference type="RefSeq" id="WP_262990170.1">
    <property type="nucleotide sequence ID" value="NZ_JAOTEN010000002.1"/>
</dbReference>
<protein>
    <recommendedName>
        <fullName evidence="4">YD repeat-containing protein</fullName>
    </recommendedName>
</protein>
<evidence type="ECO:0000256" key="1">
    <source>
        <dbReference type="SAM" id="SignalP"/>
    </source>
</evidence>
<feature type="signal peptide" evidence="1">
    <location>
        <begin position="1"/>
        <end position="26"/>
    </location>
</feature>
<feature type="chain" id="PRO_5045288069" description="YD repeat-containing protein" evidence="1">
    <location>
        <begin position="27"/>
        <end position="299"/>
    </location>
</feature>
<organism evidence="2 3">
    <name type="scientific">Chryseobacterium gilvum</name>
    <dbReference type="NCBI Taxonomy" id="2976534"/>
    <lineage>
        <taxon>Bacteria</taxon>
        <taxon>Pseudomonadati</taxon>
        <taxon>Bacteroidota</taxon>
        <taxon>Flavobacteriia</taxon>
        <taxon>Flavobacteriales</taxon>
        <taxon>Weeksellaceae</taxon>
        <taxon>Chryseobacterium group</taxon>
        <taxon>Chryseobacterium</taxon>
    </lineage>
</organism>
<gene>
    <name evidence="2" type="ORF">N0B16_07495</name>
</gene>
<dbReference type="PROSITE" id="PS51257">
    <property type="entry name" value="PROKAR_LIPOPROTEIN"/>
    <property type="match status" value="1"/>
</dbReference>
<evidence type="ECO:0008006" key="4">
    <source>
        <dbReference type="Google" id="ProtNLM"/>
    </source>
</evidence>
<sequence length="299" mass="32697">MIKINFLRAVALLFLGFLFSCDNTTADPINQNNSNNSNTGGSGSSGPTITGPRILHKIVVNSEVQQEFVTSGNVLQKAIFKEASAPTSFFVGTATYTSGKISKVKFGQELNGAPVSNGQVYDFNVTYDSSGKINYTTGQVSLGTTIMFNSEYTYTYDGAGKMTKIVEKKKSGTTYTHFTNYNFTNTGDNITKMITETGITNAAGVPDMSAGVMTSTYNYTAYDTKINPYNTLPKTFFVMWSLVHPINFPSLSANNLVTFNIVYPSPAPVIPGGYTYLYDSMNYPTSDQTQIQKYIYKAL</sequence>
<evidence type="ECO:0000313" key="2">
    <source>
        <dbReference type="EMBL" id="MCU7614277.1"/>
    </source>
</evidence>
<keyword evidence="1" id="KW-0732">Signal</keyword>
<dbReference type="EMBL" id="JAOTEN010000002">
    <property type="protein sequence ID" value="MCU7614277.1"/>
    <property type="molecule type" value="Genomic_DNA"/>
</dbReference>
<evidence type="ECO:0000313" key="3">
    <source>
        <dbReference type="Proteomes" id="UP001208114"/>
    </source>
</evidence>
<comment type="caution">
    <text evidence="2">The sequence shown here is derived from an EMBL/GenBank/DDBJ whole genome shotgun (WGS) entry which is preliminary data.</text>
</comment>
<keyword evidence="3" id="KW-1185">Reference proteome</keyword>
<accession>A0ABT2VWA6</accession>
<reference evidence="3" key="1">
    <citation type="submission" date="2023-07" db="EMBL/GenBank/DDBJ databases">
        <title>Chryseobacterium sp. GMJ5 Genome sequencing and assembly.</title>
        <authorList>
            <person name="Jung Y."/>
        </authorList>
    </citation>
    <scope>NUCLEOTIDE SEQUENCE [LARGE SCALE GENOMIC DNA]</scope>
    <source>
        <strain evidence="3">GMJ5</strain>
    </source>
</reference>
<proteinExistence type="predicted"/>
<dbReference type="Proteomes" id="UP001208114">
    <property type="component" value="Unassembled WGS sequence"/>
</dbReference>
<name>A0ABT2VWA6_9FLAO</name>